<dbReference type="RefSeq" id="WP_144412114.1">
    <property type="nucleotide sequence ID" value="NZ_LN831776.1"/>
</dbReference>
<feature type="transmembrane region" description="Helical" evidence="1">
    <location>
        <begin position="30"/>
        <end position="50"/>
    </location>
</feature>
<dbReference type="PATRIC" id="fig|1073571.4.peg.3715"/>
<evidence type="ECO:0000313" key="3">
    <source>
        <dbReference type="Proteomes" id="UP000033163"/>
    </source>
</evidence>
<name>A0A0E4HAE0_9BACL</name>
<dbReference type="Gene3D" id="3.40.630.10">
    <property type="entry name" value="Zn peptidases"/>
    <property type="match status" value="1"/>
</dbReference>
<keyword evidence="1" id="KW-1133">Transmembrane helix</keyword>
<proteinExistence type="predicted"/>
<dbReference type="AlphaFoldDB" id="A0A0E4HAE0"/>
<dbReference type="SUPFAM" id="SSF53187">
    <property type="entry name" value="Zn-dependent exopeptidases"/>
    <property type="match status" value="1"/>
</dbReference>
<keyword evidence="1" id="KW-0812">Transmembrane</keyword>
<organism evidence="2 3">
    <name type="scientific">Paenibacillus riograndensis SBR5</name>
    <dbReference type="NCBI Taxonomy" id="1073571"/>
    <lineage>
        <taxon>Bacteria</taxon>
        <taxon>Bacillati</taxon>
        <taxon>Bacillota</taxon>
        <taxon>Bacilli</taxon>
        <taxon>Bacillales</taxon>
        <taxon>Paenibacillaceae</taxon>
        <taxon>Paenibacillus</taxon>
        <taxon>Paenibacillus sonchi group</taxon>
    </lineage>
</organism>
<protein>
    <submittedName>
        <fullName evidence="2">Putative membrane protein</fullName>
    </submittedName>
</protein>
<keyword evidence="1" id="KW-0472">Membrane</keyword>
<reference evidence="3" key="1">
    <citation type="submission" date="2015-03" db="EMBL/GenBank/DDBJ databases">
        <authorList>
            <person name="Wibberg D."/>
        </authorList>
    </citation>
    <scope>NUCLEOTIDE SEQUENCE [LARGE SCALE GENOMIC DNA]</scope>
</reference>
<dbReference type="Gene3D" id="3.50.30.30">
    <property type="match status" value="1"/>
</dbReference>
<dbReference type="Proteomes" id="UP000033163">
    <property type="component" value="Chromosome I"/>
</dbReference>
<evidence type="ECO:0000256" key="1">
    <source>
        <dbReference type="SAM" id="Phobius"/>
    </source>
</evidence>
<evidence type="ECO:0000313" key="2">
    <source>
        <dbReference type="EMBL" id="CQR55881.1"/>
    </source>
</evidence>
<dbReference type="EMBL" id="LN831776">
    <property type="protein sequence ID" value="CQR55881.1"/>
    <property type="molecule type" value="Genomic_DNA"/>
</dbReference>
<sequence length="416" mass="45880">MVENLNRSLTVALCLLLAFCASVFIGEETLISIVAIIFLLAELGISYFLLKKRTALHWIYMGAVTVEVLFVMTGSFWALAVSIVLLLVSGIWNEFFQGMGRKRAMFILVVRKALFSLAALTVSVLWVINLYAQPIVKSIELPADRKSEIDPAKLDPPAVMLKNIETMNAFGSRTTGSEGHNQFIAWLEQQVADMGLSINRDNYTFDRWEEKKSSIIIDNQEIHVSSAYPYSGETDANGVAGELVYTKRGDYAKAKGKIAVVEVKNLKHFPIGLVMNVRKAFPARSKIPSSEGDLVLTTGLKEAHLDEAKAMGVKAVILVWEGVSDEKVEQQYLPFTTDYAGIPAVWINGTDGQKVIHAAKVHQEGTVILEADVQKDAPTESFYVKIEGRNKNESIIVNTHTDGVNVIEEDGAIGML</sequence>
<feature type="transmembrane region" description="Helical" evidence="1">
    <location>
        <begin position="62"/>
        <end position="92"/>
    </location>
</feature>
<accession>A0A0E4HAE0</accession>
<gene>
    <name evidence="2" type="ORF">PRIO_3478</name>
</gene>
<feature type="transmembrane region" description="Helical" evidence="1">
    <location>
        <begin position="104"/>
        <end position="128"/>
    </location>
</feature>
<dbReference type="KEGG" id="pri:PRIO_3478"/>
<dbReference type="HOGENOM" id="CLU_028658_0_0_9"/>